<feature type="region of interest" description="Disordered" evidence="1">
    <location>
        <begin position="61"/>
        <end position="117"/>
    </location>
</feature>
<name>A0A7J8IN43_ROUAE</name>
<evidence type="ECO:0000256" key="1">
    <source>
        <dbReference type="SAM" id="MobiDB-lite"/>
    </source>
</evidence>
<sequence length="164" mass="17288">MPYLGPGRPEGPPTHLCRTLRTSCKAPGPPRHCRGEGVLLMTAGVDWDMWPRTWVAEDPGGDRLAAPFPHQGGLGDTSGVSPARDRWNGPASGGRAGPAGHSPLGSHSKEGPWRGQEPLGHRLLAQPAVPALRGGGPWEEAGNWGRDSGHHDTHPLSTCTTTTN</sequence>
<feature type="compositionally biased region" description="Polar residues" evidence="1">
    <location>
        <begin position="155"/>
        <end position="164"/>
    </location>
</feature>
<dbReference type="AlphaFoldDB" id="A0A7J8IN43"/>
<gene>
    <name evidence="2" type="ORF">HJG63_010840</name>
</gene>
<proteinExistence type="predicted"/>
<organism evidence="2 3">
    <name type="scientific">Rousettus aegyptiacus</name>
    <name type="common">Egyptian fruit bat</name>
    <name type="synonym">Pteropus aegyptiacus</name>
    <dbReference type="NCBI Taxonomy" id="9407"/>
    <lineage>
        <taxon>Eukaryota</taxon>
        <taxon>Metazoa</taxon>
        <taxon>Chordata</taxon>
        <taxon>Craniata</taxon>
        <taxon>Vertebrata</taxon>
        <taxon>Euteleostomi</taxon>
        <taxon>Mammalia</taxon>
        <taxon>Eutheria</taxon>
        <taxon>Laurasiatheria</taxon>
        <taxon>Chiroptera</taxon>
        <taxon>Yinpterochiroptera</taxon>
        <taxon>Pteropodoidea</taxon>
        <taxon>Pteropodidae</taxon>
        <taxon>Rousettinae</taxon>
        <taxon>Rousettus</taxon>
    </lineage>
</organism>
<feature type="region of interest" description="Disordered" evidence="1">
    <location>
        <begin position="130"/>
        <end position="164"/>
    </location>
</feature>
<evidence type="ECO:0000313" key="2">
    <source>
        <dbReference type="EMBL" id="KAF6485711.1"/>
    </source>
</evidence>
<dbReference type="EMBL" id="JACASE010000003">
    <property type="protein sequence ID" value="KAF6485711.1"/>
    <property type="molecule type" value="Genomic_DNA"/>
</dbReference>
<evidence type="ECO:0000313" key="3">
    <source>
        <dbReference type="Proteomes" id="UP000593571"/>
    </source>
</evidence>
<keyword evidence="3" id="KW-1185">Reference proteome</keyword>
<comment type="caution">
    <text evidence="2">The sequence shown here is derived from an EMBL/GenBank/DDBJ whole genome shotgun (WGS) entry which is preliminary data.</text>
</comment>
<protein>
    <submittedName>
        <fullName evidence="2">Uncharacterized protein</fullName>
    </submittedName>
</protein>
<dbReference type="Proteomes" id="UP000593571">
    <property type="component" value="Unassembled WGS sequence"/>
</dbReference>
<accession>A0A7J8IN43</accession>
<reference evidence="2 3" key="1">
    <citation type="journal article" date="2020" name="Nature">
        <title>Six reference-quality genomes reveal evolution of bat adaptations.</title>
        <authorList>
            <person name="Jebb D."/>
            <person name="Huang Z."/>
            <person name="Pippel M."/>
            <person name="Hughes G.M."/>
            <person name="Lavrichenko K."/>
            <person name="Devanna P."/>
            <person name="Winkler S."/>
            <person name="Jermiin L.S."/>
            <person name="Skirmuntt E.C."/>
            <person name="Katzourakis A."/>
            <person name="Burkitt-Gray L."/>
            <person name="Ray D.A."/>
            <person name="Sullivan K.A.M."/>
            <person name="Roscito J.G."/>
            <person name="Kirilenko B.M."/>
            <person name="Davalos L.M."/>
            <person name="Corthals A.P."/>
            <person name="Power M.L."/>
            <person name="Jones G."/>
            <person name="Ransome R.D."/>
            <person name="Dechmann D.K.N."/>
            <person name="Locatelli A.G."/>
            <person name="Puechmaille S.J."/>
            <person name="Fedrigo O."/>
            <person name="Jarvis E.D."/>
            <person name="Hiller M."/>
            <person name="Vernes S.C."/>
            <person name="Myers E.W."/>
            <person name="Teeling E.C."/>
        </authorList>
    </citation>
    <scope>NUCLEOTIDE SEQUENCE [LARGE SCALE GENOMIC DNA]</scope>
    <source>
        <strain evidence="2">MRouAeg1</strain>
        <tissue evidence="2">Muscle</tissue>
    </source>
</reference>